<feature type="compositionally biased region" description="Polar residues" evidence="1">
    <location>
        <begin position="595"/>
        <end position="608"/>
    </location>
</feature>
<dbReference type="InterPro" id="IPR001810">
    <property type="entry name" value="F-box_dom"/>
</dbReference>
<accession>A0A9Q8ZIT0</accession>
<dbReference type="AlphaFoldDB" id="A0A9Q8ZIT0"/>
<dbReference type="InterPro" id="IPR032675">
    <property type="entry name" value="LRR_dom_sf"/>
</dbReference>
<proteinExistence type="predicted"/>
<reference evidence="3" key="1">
    <citation type="submission" date="2021-12" db="EMBL/GenBank/DDBJ databases">
        <title>Curvularia clavata genome.</title>
        <authorList>
            <person name="Cao Y."/>
        </authorList>
    </citation>
    <scope>NUCLEOTIDE SEQUENCE</scope>
    <source>
        <strain evidence="3">Yc1106</strain>
    </source>
</reference>
<feature type="domain" description="F-box" evidence="2">
    <location>
        <begin position="20"/>
        <end position="52"/>
    </location>
</feature>
<feature type="region of interest" description="Disordered" evidence="1">
    <location>
        <begin position="595"/>
        <end position="615"/>
    </location>
</feature>
<gene>
    <name evidence="3" type="ORF">yc1106_10016</name>
</gene>
<protein>
    <recommendedName>
        <fullName evidence="2">F-box domain-containing protein</fullName>
    </recommendedName>
</protein>
<dbReference type="Pfam" id="PF12937">
    <property type="entry name" value="F-box-like"/>
    <property type="match status" value="1"/>
</dbReference>
<dbReference type="InterPro" id="IPR036047">
    <property type="entry name" value="F-box-like_dom_sf"/>
</dbReference>
<organism evidence="3 4">
    <name type="scientific">Curvularia clavata</name>
    <dbReference type="NCBI Taxonomy" id="95742"/>
    <lineage>
        <taxon>Eukaryota</taxon>
        <taxon>Fungi</taxon>
        <taxon>Dikarya</taxon>
        <taxon>Ascomycota</taxon>
        <taxon>Pezizomycotina</taxon>
        <taxon>Dothideomycetes</taxon>
        <taxon>Pleosporomycetidae</taxon>
        <taxon>Pleosporales</taxon>
        <taxon>Pleosporineae</taxon>
        <taxon>Pleosporaceae</taxon>
        <taxon>Curvularia</taxon>
    </lineage>
</organism>
<evidence type="ECO:0000259" key="2">
    <source>
        <dbReference type="Pfam" id="PF12937"/>
    </source>
</evidence>
<name>A0A9Q8ZIT0_CURCL</name>
<dbReference type="EMBL" id="CP089281">
    <property type="protein sequence ID" value="USP82742.1"/>
    <property type="molecule type" value="Genomic_DNA"/>
</dbReference>
<dbReference type="SUPFAM" id="SSF52047">
    <property type="entry name" value="RNI-like"/>
    <property type="match status" value="1"/>
</dbReference>
<dbReference type="PANTHER" id="PTHR12904:SF23">
    <property type="entry name" value="PROTEIN ZER-1 HOMOLOG"/>
    <property type="match status" value="1"/>
</dbReference>
<evidence type="ECO:0000313" key="4">
    <source>
        <dbReference type="Proteomes" id="UP001056012"/>
    </source>
</evidence>
<sequence>MVMDDLPSYEAATSRNPWMLIAPYLSSQQLCSAALVCREWNMVFTPQLWKSPASHFGYENDLVFVALTRFRRILPYARPCVRELTHTLRFPPAHAEIYAGPHAEWLRDCLEYLPHLQSLIVNGLPFFDHASLLCLRYPSQRMRSTFPMFGLRLLEASGCTNATSTGLAEALPHFPDLVSLDLSKTAAARGKAVLSALEYLPSLRVLSLRGIGLKDDDFSVVAHSTGKRVRSLDISDNYLTDVSTQHLLELCLKETAPVPQEHACSESEEARDVGISHLYLSANDITIEGICGLLRPGHLQVLDAGTLRASIRNSDEPSTVEQEVALPSVSKLTPILSEFACHRLQYIRINYQIVTEDVPLEVTPSPPVELSGGLGSWQPSGAQELAVTKSSIHELEPESNVIHEMPGDSSFAVELPGSIPSTRLSDHASLNTCAGDRGANASRSLAASDDLPLMVTERDQEKDQGPVLVDSPLSPHVADEMRSHENYSHHLEGLETKLEKRKSTERCLHPGMLPKLQTLVLTQVPIKAEKYVIDRIIEFIKNAADETLTARQRARLTYALPPGRRRVLAEEEYASSLFALRRIVLEMAAPQSTPKKLSTSWRQYPSKSSTEDPDSEAFWEAASSDFSFFGAEECGQPSSELVRTRPVAAGSGLELVTNQKHSLPEPKKPDTRLFDVVEEVGKFRRERKAAYDNLVASGETDAELEGYWPGVVTVVRKSLNPEAGQRDYYGNLYQSGCADVYMATLVMIRQFMCWQFSGFGVVKKTLPKLCLWLTLLFVPGSNPPLLAALSSLLQQTEPEARDVIFAGSPLEQTHKISSIKDSWRCTT</sequence>
<dbReference type="InterPro" id="IPR051341">
    <property type="entry name" value="Zyg-11_UBL_adapter"/>
</dbReference>
<dbReference type="OrthoDB" id="408631at2759"/>
<dbReference type="Proteomes" id="UP001056012">
    <property type="component" value="Chromosome 8"/>
</dbReference>
<dbReference type="VEuPathDB" id="FungiDB:yc1106_10016"/>
<evidence type="ECO:0000256" key="1">
    <source>
        <dbReference type="SAM" id="MobiDB-lite"/>
    </source>
</evidence>
<dbReference type="PANTHER" id="PTHR12904">
    <property type="match status" value="1"/>
</dbReference>
<evidence type="ECO:0000313" key="3">
    <source>
        <dbReference type="EMBL" id="USP82742.1"/>
    </source>
</evidence>
<dbReference type="SUPFAM" id="SSF81383">
    <property type="entry name" value="F-box domain"/>
    <property type="match status" value="1"/>
</dbReference>
<keyword evidence="4" id="KW-1185">Reference proteome</keyword>
<dbReference type="Gene3D" id="3.80.10.10">
    <property type="entry name" value="Ribonuclease Inhibitor"/>
    <property type="match status" value="1"/>
</dbReference>